<keyword evidence="3" id="KW-1185">Reference proteome</keyword>
<dbReference type="PANTHER" id="PTHR43324">
    <property type="match status" value="1"/>
</dbReference>
<dbReference type="Proteomes" id="UP000027153">
    <property type="component" value="Unassembled WGS sequence"/>
</dbReference>
<dbReference type="SFLD" id="SFLDG01082">
    <property type="entry name" value="B12-binding_domain_containing"/>
    <property type="match status" value="1"/>
</dbReference>
<dbReference type="GO" id="GO:0051536">
    <property type="term" value="F:iron-sulfur cluster binding"/>
    <property type="evidence" value="ECO:0007669"/>
    <property type="project" value="InterPro"/>
</dbReference>
<evidence type="ECO:0000313" key="2">
    <source>
        <dbReference type="EMBL" id="KCZ73074.1"/>
    </source>
</evidence>
<reference evidence="2 3" key="1">
    <citation type="journal article" date="2013" name="Nature">
        <title>Anaerobic oxidation of methane coupled to nitrate reduction in a novel archaeal lineage.</title>
        <authorList>
            <person name="Haroon M.F."/>
            <person name="Hu S."/>
            <person name="Shi Y."/>
            <person name="Imelfort M."/>
            <person name="Keller J."/>
            <person name="Hugenholtz P."/>
            <person name="Yuan Z."/>
            <person name="Tyson G.W."/>
        </authorList>
    </citation>
    <scope>NUCLEOTIDE SEQUENCE [LARGE SCALE GENOMIC DNA]</scope>
    <source>
        <strain evidence="2 3">ANME-2d</strain>
    </source>
</reference>
<feature type="domain" description="Radical SAM core" evidence="1">
    <location>
        <begin position="169"/>
        <end position="424"/>
    </location>
</feature>
<dbReference type="RefSeq" id="WP_081810065.1">
    <property type="nucleotide sequence ID" value="NZ_JMIY01000001.1"/>
</dbReference>
<proteinExistence type="predicted"/>
<dbReference type="OrthoDB" id="358785at2157"/>
<dbReference type="InterPro" id="IPR058240">
    <property type="entry name" value="rSAM_sf"/>
</dbReference>
<dbReference type="SMART" id="SM00729">
    <property type="entry name" value="Elp3"/>
    <property type="match status" value="1"/>
</dbReference>
<evidence type="ECO:0000313" key="3">
    <source>
        <dbReference type="Proteomes" id="UP000027153"/>
    </source>
</evidence>
<dbReference type="PROSITE" id="PS51918">
    <property type="entry name" value="RADICAL_SAM"/>
    <property type="match status" value="1"/>
</dbReference>
<dbReference type="PANTHER" id="PTHR43324:SF1">
    <property type="entry name" value="RADICAL SAM CORE DOMAIN-CONTAINING PROTEIN"/>
    <property type="match status" value="1"/>
</dbReference>
<dbReference type="InterPro" id="IPR006638">
    <property type="entry name" value="Elp3/MiaA/NifB-like_rSAM"/>
</dbReference>
<dbReference type="InterPro" id="IPR007197">
    <property type="entry name" value="rSAM"/>
</dbReference>
<gene>
    <name evidence="2" type="ORF">ANME2D_00133</name>
</gene>
<dbReference type="GO" id="GO:0003824">
    <property type="term" value="F:catalytic activity"/>
    <property type="evidence" value="ECO:0007669"/>
    <property type="project" value="InterPro"/>
</dbReference>
<name>A0A062VBK7_9EURY</name>
<dbReference type="SUPFAM" id="SSF102114">
    <property type="entry name" value="Radical SAM enzymes"/>
    <property type="match status" value="1"/>
</dbReference>
<dbReference type="SUPFAM" id="SSF81585">
    <property type="entry name" value="PsbU/PolX domain-like"/>
    <property type="match status" value="1"/>
</dbReference>
<accession>A0A062VBK7</accession>
<dbReference type="SFLD" id="SFLDS00029">
    <property type="entry name" value="Radical_SAM"/>
    <property type="match status" value="1"/>
</dbReference>
<dbReference type="InterPro" id="IPR023404">
    <property type="entry name" value="rSAM_horseshoe"/>
</dbReference>
<dbReference type="AlphaFoldDB" id="A0A062VBK7"/>
<dbReference type="EMBL" id="JMIY01000001">
    <property type="protein sequence ID" value="KCZ73074.1"/>
    <property type="molecule type" value="Genomic_DNA"/>
</dbReference>
<comment type="caution">
    <text evidence="2">The sequence shown here is derived from an EMBL/GenBank/DDBJ whole genome shotgun (WGS) entry which is preliminary data.</text>
</comment>
<protein>
    <submittedName>
        <fullName evidence="2">Putative Fe-S oxidoreductase</fullName>
    </submittedName>
</protein>
<sequence>MRVLIIDGYVDEPACFGVPPYIAPYPRYIAGALVERGIKQEDITYRTIDQIRQSKERLRADLIVIIAGMTVPGKYLRAAPISQSEIRELSHLEGIKIIGGPIRLGFGEEGGTSAEELAVSGITLAKKDIEAFVYDMPGDTDPDSVRHRMRTTSEIGRWGVRGAFIIRQHPDYPYVMCELETYRGCPRHIHCSFCTEPFYGLPDYREIKDVIDEASALYSHGTRYFRVGRQPDLFMYRAKGGRPDPDAIEELYRGIRSAAPELKVLHMDNANPVTLARFPEESRQIVKTIVKYHTSGDVAALGMESADPEVIRANNLKAMPDEVFDAIKLLNEAGAARGASGLPELLPGINFVHGLRGETKKTFELNFQFLKKVLDSGLMLRRVNIRQVMTFAGTPMHGYEELVIKHKDLFLRYKERIRNEIDLPMLRHIVPTGTVLRDVRTEVFDRVTFGRQFATYPLLVGIPEKLELNRFYDIMVTDYGRRSITGIPVPIDINRAPLKIIEQIPGVGKKQAGKIVIGRPYKSKEDIARRAGIKKELLDYIENSEISRKSQRIGRAPSPLSYFFLTM</sequence>
<dbReference type="PATRIC" id="fig|1392998.3.peg.495"/>
<dbReference type="Gene3D" id="1.10.150.320">
    <property type="entry name" value="Photosystem II 12 kDa extrinsic protein"/>
    <property type="match status" value="1"/>
</dbReference>
<organism evidence="2 3">
    <name type="scientific">Candidatus Methanoperedens nitratireducens</name>
    <dbReference type="NCBI Taxonomy" id="1392998"/>
    <lineage>
        <taxon>Archaea</taxon>
        <taxon>Methanobacteriati</taxon>
        <taxon>Methanobacteriota</taxon>
        <taxon>Stenosarchaea group</taxon>
        <taxon>Methanomicrobia</taxon>
        <taxon>Methanosarcinales</taxon>
        <taxon>ANME-2 cluster</taxon>
        <taxon>Candidatus Methanoperedentaceae</taxon>
        <taxon>Candidatus Methanoperedens</taxon>
    </lineage>
</organism>
<dbReference type="Pfam" id="PF04055">
    <property type="entry name" value="Radical_SAM"/>
    <property type="match status" value="1"/>
</dbReference>
<evidence type="ECO:0000259" key="1">
    <source>
        <dbReference type="PROSITE" id="PS51918"/>
    </source>
</evidence>
<dbReference type="Gene3D" id="3.80.30.20">
    <property type="entry name" value="tm_1862 like domain"/>
    <property type="match status" value="1"/>
</dbReference>